<evidence type="ECO:0000256" key="4">
    <source>
        <dbReference type="ARBA" id="ARBA00023284"/>
    </source>
</evidence>
<accession>A0A0D0GMV5</accession>
<dbReference type="PANTHER" id="PTHR42852:SF6">
    <property type="entry name" value="THIOL:DISULFIDE INTERCHANGE PROTEIN DSBE"/>
    <property type="match status" value="1"/>
</dbReference>
<evidence type="ECO:0000256" key="1">
    <source>
        <dbReference type="ARBA" id="ARBA00004196"/>
    </source>
</evidence>
<evidence type="ECO:0000313" key="8">
    <source>
        <dbReference type="Proteomes" id="UP000032049"/>
    </source>
</evidence>
<sequence length="428" mass="48554">MKKTISIIAMASLCLFFNAIAQSQPPGNPVKPVSIGETIPDVAVTNIYNYKTTKASFSDFKAPLIILDFWTTWCTSCLADFPKAEALQKQYGKKIQLLKITHQPKTLVLPFLEKFNKGKSSVIPVITDDKVFNDLFPHIYIPHYVWLDQSGKVVAVTSGEQLTAENIDRFLSTANIGNMPVKFDMDTSKPLFVTNELLKNNPLQHYSVFFKYRYYGLGCGIEEIMNDAGIKTGLSMTNLTLEDLYGIVVSRLFAQRGIINADSRRIIRLKDPSRIIGLRLENRNLYTYACNSPELKNTSLYEYVLEDLNRYTDYIGSIEKTKVKCLVLKRNGVADLIKTKGGPTQRTLFRGTDSKLINASVKVMMVSMMELPFIKMPLVDETGYTSKIDISLKAWTDLPVLQKELKAYGLELQEKERELDMFILRDKN</sequence>
<dbReference type="InterPro" id="IPR036249">
    <property type="entry name" value="Thioredoxin-like_sf"/>
</dbReference>
<dbReference type="EMBL" id="JXRA01000033">
    <property type="protein sequence ID" value="KIO77515.1"/>
    <property type="molecule type" value="Genomic_DNA"/>
</dbReference>
<keyword evidence="8" id="KW-1185">Reference proteome</keyword>
<keyword evidence="3" id="KW-1015">Disulfide bond</keyword>
<dbReference type="STRING" id="1503925.TH53_08715"/>
<feature type="chain" id="PRO_5002210806" description="Thioredoxin domain-containing protein" evidence="5">
    <location>
        <begin position="22"/>
        <end position="428"/>
    </location>
</feature>
<reference evidence="7 8" key="1">
    <citation type="submission" date="2015-01" db="EMBL/GenBank/DDBJ databases">
        <title>Draft genome sequence of Pedobacter sp. NL19 isolated from sludge of an effluent treatment pond in an abandoned uranium mine.</title>
        <authorList>
            <person name="Santos T."/>
            <person name="Caetano T."/>
            <person name="Covas C."/>
            <person name="Cruz A."/>
            <person name="Mendo S."/>
        </authorList>
    </citation>
    <scope>NUCLEOTIDE SEQUENCE [LARGE SCALE GENOMIC DNA]</scope>
    <source>
        <strain evidence="7 8">NL19</strain>
    </source>
</reference>
<dbReference type="Pfam" id="PF00085">
    <property type="entry name" value="Thioredoxin"/>
    <property type="match status" value="1"/>
</dbReference>
<dbReference type="InterPro" id="IPR013766">
    <property type="entry name" value="Thioredoxin_domain"/>
</dbReference>
<evidence type="ECO:0000256" key="5">
    <source>
        <dbReference type="SAM" id="SignalP"/>
    </source>
</evidence>
<dbReference type="AlphaFoldDB" id="A0A0D0GMV5"/>
<dbReference type="Gene3D" id="3.40.30.10">
    <property type="entry name" value="Glutaredoxin"/>
    <property type="match status" value="1"/>
</dbReference>
<dbReference type="PROSITE" id="PS51352">
    <property type="entry name" value="THIOREDOXIN_2"/>
    <property type="match status" value="1"/>
</dbReference>
<dbReference type="RefSeq" id="WP_041880790.1">
    <property type="nucleotide sequence ID" value="NZ_CP157278.1"/>
</dbReference>
<dbReference type="PANTHER" id="PTHR42852">
    <property type="entry name" value="THIOL:DISULFIDE INTERCHANGE PROTEIN DSBE"/>
    <property type="match status" value="1"/>
</dbReference>
<feature type="domain" description="Thioredoxin" evidence="6">
    <location>
        <begin position="33"/>
        <end position="176"/>
    </location>
</feature>
<dbReference type="Proteomes" id="UP000032049">
    <property type="component" value="Unassembled WGS sequence"/>
</dbReference>
<dbReference type="OrthoDB" id="1118217at2"/>
<evidence type="ECO:0000313" key="7">
    <source>
        <dbReference type="EMBL" id="KIO77515.1"/>
    </source>
</evidence>
<dbReference type="GO" id="GO:0030313">
    <property type="term" value="C:cell envelope"/>
    <property type="evidence" value="ECO:0007669"/>
    <property type="project" value="UniProtKB-SubCell"/>
</dbReference>
<feature type="signal peptide" evidence="5">
    <location>
        <begin position="1"/>
        <end position="21"/>
    </location>
</feature>
<gene>
    <name evidence="7" type="ORF">TH53_08715</name>
</gene>
<protein>
    <recommendedName>
        <fullName evidence="6">Thioredoxin domain-containing protein</fullName>
    </recommendedName>
</protein>
<evidence type="ECO:0000256" key="3">
    <source>
        <dbReference type="ARBA" id="ARBA00023157"/>
    </source>
</evidence>
<evidence type="ECO:0000259" key="6">
    <source>
        <dbReference type="PROSITE" id="PS51352"/>
    </source>
</evidence>
<dbReference type="InterPro" id="IPR050553">
    <property type="entry name" value="Thioredoxin_ResA/DsbE_sf"/>
</dbReference>
<organism evidence="7 8">
    <name type="scientific">Pedobacter lusitanus</name>
    <dbReference type="NCBI Taxonomy" id="1503925"/>
    <lineage>
        <taxon>Bacteria</taxon>
        <taxon>Pseudomonadati</taxon>
        <taxon>Bacteroidota</taxon>
        <taxon>Sphingobacteriia</taxon>
        <taxon>Sphingobacteriales</taxon>
        <taxon>Sphingobacteriaceae</taxon>
        <taxon>Pedobacter</taxon>
    </lineage>
</organism>
<keyword evidence="4" id="KW-0676">Redox-active center</keyword>
<comment type="subcellular location">
    <subcellularLocation>
        <location evidence="1">Cell envelope</location>
    </subcellularLocation>
</comment>
<name>A0A0D0GMV5_9SPHI</name>
<keyword evidence="2" id="KW-0201">Cytochrome c-type biogenesis</keyword>
<comment type="caution">
    <text evidence="7">The sequence shown here is derived from an EMBL/GenBank/DDBJ whole genome shotgun (WGS) entry which is preliminary data.</text>
</comment>
<dbReference type="SUPFAM" id="SSF52833">
    <property type="entry name" value="Thioredoxin-like"/>
    <property type="match status" value="1"/>
</dbReference>
<evidence type="ECO:0000256" key="2">
    <source>
        <dbReference type="ARBA" id="ARBA00022748"/>
    </source>
</evidence>
<dbReference type="CDD" id="cd02966">
    <property type="entry name" value="TlpA_like_family"/>
    <property type="match status" value="1"/>
</dbReference>
<keyword evidence="5" id="KW-0732">Signal</keyword>
<proteinExistence type="predicted"/>
<dbReference type="GO" id="GO:0017004">
    <property type="term" value="P:cytochrome complex assembly"/>
    <property type="evidence" value="ECO:0007669"/>
    <property type="project" value="UniProtKB-KW"/>
</dbReference>